<evidence type="ECO:0000313" key="2">
    <source>
        <dbReference type="EMBL" id="KRK40318.1"/>
    </source>
</evidence>
<name>A0A0R1H1F3_9LACO</name>
<dbReference type="SUPFAM" id="SSF52540">
    <property type="entry name" value="P-loop containing nucleoside triphosphate hydrolases"/>
    <property type="match status" value="1"/>
</dbReference>
<dbReference type="PANTHER" id="PTHR40072:SF1">
    <property type="entry name" value="MOLYBDOPTERIN-GUANINE DINUCLEOTIDE BIOSYNTHESIS ADAPTER PROTEIN"/>
    <property type="match status" value="1"/>
</dbReference>
<dbReference type="PANTHER" id="PTHR40072">
    <property type="entry name" value="MOLYBDOPTERIN-GUANINE DINUCLEOTIDE BIOSYNTHESIS ADAPTER PROTEIN-RELATED"/>
    <property type="match status" value="1"/>
</dbReference>
<dbReference type="GO" id="GO:0006777">
    <property type="term" value="P:Mo-molybdopterin cofactor biosynthetic process"/>
    <property type="evidence" value="ECO:0007669"/>
    <property type="project" value="InterPro"/>
</dbReference>
<dbReference type="Gene3D" id="3.40.50.300">
    <property type="entry name" value="P-loop containing nucleotide triphosphate hydrolases"/>
    <property type="match status" value="1"/>
</dbReference>
<comment type="caution">
    <text evidence="2">The sequence shown here is derived from an EMBL/GenBank/DDBJ whole genome shotgun (WGS) entry which is preliminary data.</text>
</comment>
<organism evidence="2 3">
    <name type="scientific">Loigolactobacillus bifermentans DSM 20003</name>
    <dbReference type="NCBI Taxonomy" id="1423726"/>
    <lineage>
        <taxon>Bacteria</taxon>
        <taxon>Bacillati</taxon>
        <taxon>Bacillota</taxon>
        <taxon>Bacilli</taxon>
        <taxon>Lactobacillales</taxon>
        <taxon>Lactobacillaceae</taxon>
        <taxon>Loigolactobacillus</taxon>
    </lineage>
</organism>
<dbReference type="RefSeq" id="WP_057903699.1">
    <property type="nucleotide sequence ID" value="NZ_AZDA01000017.1"/>
</dbReference>
<dbReference type="PATRIC" id="fig|1423726.3.peg.1067"/>
<dbReference type="GO" id="GO:0005525">
    <property type="term" value="F:GTP binding"/>
    <property type="evidence" value="ECO:0007669"/>
    <property type="project" value="InterPro"/>
</dbReference>
<sequence>MAPTLQIIGFKKSGKTTTVNDFLTCCQQLQLTTSVLKHDEHESQMDQANTDTARFSDHGAQQVILATATGVFQHEQVATPPTPHQLRQLVRPNNDLCLMEGFKTADYPKIVLLRPQDQPADFGALTHVLAWASLWPLNQTTVLDWQTSAARQHWFQHYWQHLATH</sequence>
<reference evidence="2 3" key="1">
    <citation type="journal article" date="2015" name="Genome Announc.">
        <title>Expanding the biotechnology potential of lactobacilli through comparative genomics of 213 strains and associated genera.</title>
        <authorList>
            <person name="Sun Z."/>
            <person name="Harris H.M."/>
            <person name="McCann A."/>
            <person name="Guo C."/>
            <person name="Argimon S."/>
            <person name="Zhang W."/>
            <person name="Yang X."/>
            <person name="Jeffery I.B."/>
            <person name="Cooney J.C."/>
            <person name="Kagawa T.F."/>
            <person name="Liu W."/>
            <person name="Song Y."/>
            <person name="Salvetti E."/>
            <person name="Wrobel A."/>
            <person name="Rasinkangas P."/>
            <person name="Parkhill J."/>
            <person name="Rea M.C."/>
            <person name="O'Sullivan O."/>
            <person name="Ritari J."/>
            <person name="Douillard F.P."/>
            <person name="Paul Ross R."/>
            <person name="Yang R."/>
            <person name="Briner A.E."/>
            <person name="Felis G.E."/>
            <person name="de Vos W.M."/>
            <person name="Barrangou R."/>
            <person name="Klaenhammer T.R."/>
            <person name="Caufield P.W."/>
            <person name="Cui Y."/>
            <person name="Zhang H."/>
            <person name="O'Toole P.W."/>
        </authorList>
    </citation>
    <scope>NUCLEOTIDE SEQUENCE [LARGE SCALE GENOMIC DNA]</scope>
    <source>
        <strain evidence="2 3">DSM 20003</strain>
    </source>
</reference>
<dbReference type="NCBIfam" id="TIGR00176">
    <property type="entry name" value="mobB"/>
    <property type="match status" value="1"/>
</dbReference>
<dbReference type="InterPro" id="IPR004435">
    <property type="entry name" value="MobB_dom"/>
</dbReference>
<dbReference type="Proteomes" id="UP000051461">
    <property type="component" value="Unassembled WGS sequence"/>
</dbReference>
<gene>
    <name evidence="2" type="ORF">FC07_GL001033</name>
</gene>
<proteinExistence type="predicted"/>
<feature type="domain" description="Molybdopterin-guanine dinucleotide biosynthesis protein B (MobB)" evidence="1">
    <location>
        <begin position="5"/>
        <end position="121"/>
    </location>
</feature>
<dbReference type="EMBL" id="AZDA01000017">
    <property type="protein sequence ID" value="KRK40318.1"/>
    <property type="molecule type" value="Genomic_DNA"/>
</dbReference>
<evidence type="ECO:0000313" key="3">
    <source>
        <dbReference type="Proteomes" id="UP000051461"/>
    </source>
</evidence>
<dbReference type="OrthoDB" id="9786803at2"/>
<accession>A0A0R1H1F3</accession>
<dbReference type="Pfam" id="PF03205">
    <property type="entry name" value="MobB"/>
    <property type="match status" value="1"/>
</dbReference>
<evidence type="ECO:0000259" key="1">
    <source>
        <dbReference type="Pfam" id="PF03205"/>
    </source>
</evidence>
<protein>
    <submittedName>
        <fullName evidence="2">Molybdopterin-guanine dinucleotide biosynthesis protein MobB</fullName>
    </submittedName>
</protein>
<keyword evidence="3" id="KW-1185">Reference proteome</keyword>
<dbReference type="STRING" id="1423726.FC07_GL001033"/>
<dbReference type="AlphaFoldDB" id="A0A0R1H1F3"/>
<dbReference type="InterPro" id="IPR052539">
    <property type="entry name" value="MGD_biosynthesis_adapter"/>
</dbReference>
<dbReference type="InterPro" id="IPR027417">
    <property type="entry name" value="P-loop_NTPase"/>
</dbReference>